<evidence type="ECO:0000259" key="1">
    <source>
        <dbReference type="PROSITE" id="PS50097"/>
    </source>
</evidence>
<dbReference type="InterPro" id="IPR000210">
    <property type="entry name" value="BTB/POZ_dom"/>
</dbReference>
<dbReference type="InterPro" id="IPR011333">
    <property type="entry name" value="SKP1/BTB/POZ_sf"/>
</dbReference>
<feature type="domain" description="BTB" evidence="1">
    <location>
        <begin position="186"/>
        <end position="248"/>
    </location>
</feature>
<dbReference type="PROSITE" id="PS50097">
    <property type="entry name" value="BTB"/>
    <property type="match status" value="1"/>
</dbReference>
<sequence>MDGFSDKRLVDTQILALEMGIFNEVPVSDMFSWEHRSPRVSSSTRPSLDFVSEKWEESFSGPARLYDETCLLIEEGFTFNQHHMFLIMAVFKRTFNSKEFLSFGALFGMPPSKEIFHCKIRIQSPIAGIDSSVERYLKHGQNTIMIPTLFDCSELTEKLVSFNIKVQLETVSNEFHPKHVVMPGITNLTVKSKSGSFKVDKNVLIEKVDFFKTYLRNIHFGGHIKKEIRLTETEFKEFSHIVDAVYHGSKTCDVDSFVLFGTASDAFLCTELYSVWEKSALKCKTPEVRAMVIKQQKNE</sequence>
<dbReference type="Proteomes" id="UP000095282">
    <property type="component" value="Unplaced"/>
</dbReference>
<dbReference type="Gene3D" id="3.30.710.10">
    <property type="entry name" value="Potassium Channel Kv1.1, Chain A"/>
    <property type="match status" value="1"/>
</dbReference>
<dbReference type="SUPFAM" id="SSF54695">
    <property type="entry name" value="POZ domain"/>
    <property type="match status" value="1"/>
</dbReference>
<accession>A0A1I7TR89</accession>
<evidence type="ECO:0000313" key="2">
    <source>
        <dbReference type="Proteomes" id="UP000095282"/>
    </source>
</evidence>
<reference evidence="3" key="1">
    <citation type="submission" date="2016-11" db="UniProtKB">
        <authorList>
            <consortium name="WormBaseParasite"/>
        </authorList>
    </citation>
    <scope>IDENTIFICATION</scope>
</reference>
<dbReference type="WBParaSite" id="Csp11.Scaffold629.g10971.t1">
    <property type="protein sequence ID" value="Csp11.Scaffold629.g10971.t1"/>
    <property type="gene ID" value="Csp11.Scaffold629.g10971"/>
</dbReference>
<protein>
    <submittedName>
        <fullName evidence="3">BTB domain-containing protein</fullName>
    </submittedName>
</protein>
<keyword evidence="2" id="KW-1185">Reference proteome</keyword>
<organism evidence="2 3">
    <name type="scientific">Caenorhabditis tropicalis</name>
    <dbReference type="NCBI Taxonomy" id="1561998"/>
    <lineage>
        <taxon>Eukaryota</taxon>
        <taxon>Metazoa</taxon>
        <taxon>Ecdysozoa</taxon>
        <taxon>Nematoda</taxon>
        <taxon>Chromadorea</taxon>
        <taxon>Rhabditida</taxon>
        <taxon>Rhabditina</taxon>
        <taxon>Rhabditomorpha</taxon>
        <taxon>Rhabditoidea</taxon>
        <taxon>Rhabditidae</taxon>
        <taxon>Peloderinae</taxon>
        <taxon>Caenorhabditis</taxon>
    </lineage>
</organism>
<proteinExistence type="predicted"/>
<evidence type="ECO:0000313" key="3">
    <source>
        <dbReference type="WBParaSite" id="Csp11.Scaffold629.g10971.t1"/>
    </source>
</evidence>
<dbReference type="AlphaFoldDB" id="A0A1I7TR89"/>
<name>A0A1I7TR89_9PELO</name>
<dbReference type="eggNOG" id="ENOG502TJPI">
    <property type="taxonomic scope" value="Eukaryota"/>
</dbReference>